<accession>A0AAD5KD69</accession>
<evidence type="ECO:0000313" key="2">
    <source>
        <dbReference type="EMBL" id="KAI9549291.1"/>
    </source>
</evidence>
<feature type="domain" description="KilA-N DNA-binding" evidence="1">
    <location>
        <begin position="1"/>
        <end position="75"/>
    </location>
</feature>
<evidence type="ECO:0000259" key="1">
    <source>
        <dbReference type="Pfam" id="PF10543"/>
    </source>
</evidence>
<dbReference type="EMBL" id="WJBH02000317">
    <property type="protein sequence ID" value="KAI9549291.1"/>
    <property type="molecule type" value="Genomic_DNA"/>
</dbReference>
<protein>
    <recommendedName>
        <fullName evidence="1">KilA-N DNA-binding domain-containing protein</fullName>
    </recommendedName>
</protein>
<proteinExistence type="predicted"/>
<comment type="caution">
    <text evidence="2">The sequence shown here is derived from an EMBL/GenBank/DDBJ whole genome shotgun (WGS) entry which is preliminary data.</text>
</comment>
<dbReference type="InterPro" id="IPR018873">
    <property type="entry name" value="KilA-N_DNA-bd_domain"/>
</dbReference>
<evidence type="ECO:0000313" key="3">
    <source>
        <dbReference type="Proteomes" id="UP000820818"/>
    </source>
</evidence>
<reference evidence="2" key="1">
    <citation type="submission" date="2022-05" db="EMBL/GenBank/DDBJ databases">
        <title>A multi-omics perspective on studying reproductive biology in Daphnia sinensis.</title>
        <authorList>
            <person name="Jia J."/>
        </authorList>
    </citation>
    <scope>NUCLEOTIDE SEQUENCE</scope>
    <source>
        <strain evidence="2">WSL</strain>
    </source>
</reference>
<dbReference type="AlphaFoldDB" id="A0AAD5KD69"/>
<dbReference type="Pfam" id="PF10543">
    <property type="entry name" value="ORF6N"/>
    <property type="match status" value="1"/>
</dbReference>
<gene>
    <name evidence="2" type="ORF">GHT06_006949</name>
</gene>
<dbReference type="Proteomes" id="UP000820818">
    <property type="component" value="Unassembled WGS sequence"/>
</dbReference>
<organism evidence="2 3">
    <name type="scientific">Daphnia sinensis</name>
    <dbReference type="NCBI Taxonomy" id="1820382"/>
    <lineage>
        <taxon>Eukaryota</taxon>
        <taxon>Metazoa</taxon>
        <taxon>Ecdysozoa</taxon>
        <taxon>Arthropoda</taxon>
        <taxon>Crustacea</taxon>
        <taxon>Branchiopoda</taxon>
        <taxon>Diplostraca</taxon>
        <taxon>Cladocera</taxon>
        <taxon>Anomopoda</taxon>
        <taxon>Daphniidae</taxon>
        <taxon>Daphnia</taxon>
        <taxon>Daphnia similis group</taxon>
    </lineage>
</organism>
<sequence length="256" mass="29487">MLDSDLAEIYRTETKFINRAIKRNPLRFPASFVFQLSEIEWENLRCQFGTSSSHGGRRTIPFVFTEQGVAMLSSVLNTETAIQASIQIMQAFVSMRKFLLNNASVFQRLDQIEIKQLKTDQKLEQIFNALEAGQPKPDKGIFFDGQVFDAYLFVADLIKNARTSIILIDNYVDESVLSLLSKRPEKANATIYTKKISKTLELDLDKHNRQYPPIVIQELQESHDRFLIIDQTELYHIGASLKDLGKNWFGFSKWII</sequence>
<name>A0AAD5KD69_9CRUS</name>
<keyword evidence="3" id="KW-1185">Reference proteome</keyword>